<dbReference type="PROSITE" id="PS50297">
    <property type="entry name" value="ANK_REP_REGION"/>
    <property type="match status" value="3"/>
</dbReference>
<evidence type="ECO:0000256" key="3">
    <source>
        <dbReference type="ARBA" id="ARBA00022771"/>
    </source>
</evidence>
<dbReference type="PANTHER" id="PTHR24171">
    <property type="entry name" value="ANKYRIN REPEAT DOMAIN-CONTAINING PROTEIN 39-RELATED"/>
    <property type="match status" value="1"/>
</dbReference>
<evidence type="ECO:0008006" key="12">
    <source>
        <dbReference type="Google" id="ProtNLM"/>
    </source>
</evidence>
<evidence type="ECO:0000256" key="4">
    <source>
        <dbReference type="ARBA" id="ARBA00022833"/>
    </source>
</evidence>
<dbReference type="EMBL" id="GEDC01026875">
    <property type="protein sequence ID" value="JAS10423.1"/>
    <property type="molecule type" value="Transcribed_RNA"/>
</dbReference>
<dbReference type="InterPro" id="IPR017907">
    <property type="entry name" value="Znf_RING_CS"/>
</dbReference>
<dbReference type="GO" id="GO:0004842">
    <property type="term" value="F:ubiquitin-protein transferase activity"/>
    <property type="evidence" value="ECO:0007669"/>
    <property type="project" value="TreeGrafter"/>
</dbReference>
<dbReference type="GO" id="GO:0070531">
    <property type="term" value="C:BRCA1-A complex"/>
    <property type="evidence" value="ECO:0007669"/>
    <property type="project" value="TreeGrafter"/>
</dbReference>
<keyword evidence="4" id="KW-0862">Zinc</keyword>
<dbReference type="Pfam" id="PF12796">
    <property type="entry name" value="Ank_2"/>
    <property type="match status" value="1"/>
</dbReference>
<dbReference type="GO" id="GO:0085020">
    <property type="term" value="P:protein K6-linked ubiquitination"/>
    <property type="evidence" value="ECO:0007669"/>
    <property type="project" value="TreeGrafter"/>
</dbReference>
<dbReference type="PRINTS" id="PR01415">
    <property type="entry name" value="ANKYRIN"/>
</dbReference>
<evidence type="ECO:0000256" key="6">
    <source>
        <dbReference type="PROSITE-ProRule" id="PRU00023"/>
    </source>
</evidence>
<feature type="domain" description="RING-type" evidence="8">
    <location>
        <begin position="23"/>
        <end position="58"/>
    </location>
</feature>
<dbReference type="SUPFAM" id="SSF57850">
    <property type="entry name" value="RING/U-box"/>
    <property type="match status" value="1"/>
</dbReference>
<dbReference type="Gene3D" id="1.25.40.20">
    <property type="entry name" value="Ankyrin repeat-containing domain"/>
    <property type="match status" value="2"/>
</dbReference>
<feature type="repeat" description="ANK" evidence="6">
    <location>
        <begin position="335"/>
        <end position="367"/>
    </location>
</feature>
<dbReference type="InterPro" id="IPR013083">
    <property type="entry name" value="Znf_RING/FYVE/PHD"/>
</dbReference>
<dbReference type="EMBL" id="GEDC01001341">
    <property type="protein sequence ID" value="JAS35957.1"/>
    <property type="molecule type" value="Transcribed_RNA"/>
</dbReference>
<dbReference type="InterPro" id="IPR001841">
    <property type="entry name" value="Znf_RING"/>
</dbReference>
<dbReference type="SMART" id="SM00248">
    <property type="entry name" value="ANK"/>
    <property type="match status" value="3"/>
</dbReference>
<gene>
    <name evidence="10" type="ORF">g.9880</name>
    <name evidence="11" type="ORF">g.9882</name>
</gene>
<reference evidence="11" key="1">
    <citation type="submission" date="2015-12" db="EMBL/GenBank/DDBJ databases">
        <title>De novo transcriptome assembly of four potential Pierce s Disease insect vectors from Arizona vineyards.</title>
        <authorList>
            <person name="Tassone E.E."/>
        </authorList>
    </citation>
    <scope>NUCLEOTIDE SEQUENCE</scope>
</reference>
<evidence type="ECO:0000256" key="2">
    <source>
        <dbReference type="ARBA" id="ARBA00022737"/>
    </source>
</evidence>
<evidence type="ECO:0000259" key="9">
    <source>
        <dbReference type="PROSITE" id="PS50172"/>
    </source>
</evidence>
<dbReference type="SUPFAM" id="SSF52113">
    <property type="entry name" value="BRCT domain"/>
    <property type="match status" value="1"/>
</dbReference>
<dbReference type="PANTHER" id="PTHR24171:SF8">
    <property type="entry name" value="BRCA1-ASSOCIATED RING DOMAIN PROTEIN 1"/>
    <property type="match status" value="1"/>
</dbReference>
<dbReference type="Pfam" id="PF00023">
    <property type="entry name" value="Ank"/>
    <property type="match status" value="1"/>
</dbReference>
<feature type="repeat" description="ANK" evidence="6">
    <location>
        <begin position="302"/>
        <end position="334"/>
    </location>
</feature>
<dbReference type="InterPro" id="IPR002110">
    <property type="entry name" value="Ankyrin_rpt"/>
</dbReference>
<evidence type="ECO:0000313" key="10">
    <source>
        <dbReference type="EMBL" id="JAS10423.1"/>
    </source>
</evidence>
<dbReference type="PROSITE" id="PS50089">
    <property type="entry name" value="ZF_RING_2"/>
    <property type="match status" value="1"/>
</dbReference>
<protein>
    <recommendedName>
        <fullName evidence="12">RING-type E3 ubiquitin transferase BRCA1</fullName>
    </recommendedName>
</protein>
<dbReference type="Gene3D" id="3.30.40.10">
    <property type="entry name" value="Zinc/RING finger domain, C3HC4 (zinc finger)"/>
    <property type="match status" value="1"/>
</dbReference>
<keyword evidence="5 6" id="KW-0040">ANK repeat</keyword>
<evidence type="ECO:0000259" key="8">
    <source>
        <dbReference type="PROSITE" id="PS50089"/>
    </source>
</evidence>
<dbReference type="SUPFAM" id="SSF48403">
    <property type="entry name" value="Ankyrin repeat"/>
    <property type="match status" value="1"/>
</dbReference>
<dbReference type="InterPro" id="IPR036420">
    <property type="entry name" value="BRCT_dom_sf"/>
</dbReference>
<evidence type="ECO:0000256" key="1">
    <source>
        <dbReference type="ARBA" id="ARBA00022723"/>
    </source>
</evidence>
<dbReference type="InterPro" id="IPR036770">
    <property type="entry name" value="Ankyrin_rpt-contain_sf"/>
</dbReference>
<dbReference type="GO" id="GO:0031436">
    <property type="term" value="C:BRCA1-BARD1 complex"/>
    <property type="evidence" value="ECO:0007669"/>
    <property type="project" value="TreeGrafter"/>
</dbReference>
<dbReference type="PROSITE" id="PS50172">
    <property type="entry name" value="BRCT"/>
    <property type="match status" value="2"/>
</dbReference>
<keyword evidence="1" id="KW-0479">Metal-binding</keyword>
<evidence type="ECO:0000313" key="11">
    <source>
        <dbReference type="EMBL" id="JAS35957.1"/>
    </source>
</evidence>
<feature type="domain" description="BRCT" evidence="9">
    <location>
        <begin position="518"/>
        <end position="634"/>
    </location>
</feature>
<dbReference type="InterPro" id="IPR001357">
    <property type="entry name" value="BRCT_dom"/>
</dbReference>
<dbReference type="PROSITE" id="PS00518">
    <property type="entry name" value="ZF_RING_1"/>
    <property type="match status" value="1"/>
</dbReference>
<dbReference type="GO" id="GO:0008270">
    <property type="term" value="F:zinc ion binding"/>
    <property type="evidence" value="ECO:0007669"/>
    <property type="project" value="UniProtKB-KW"/>
</dbReference>
<accession>A0A1B6EDI2</accession>
<proteinExistence type="predicted"/>
<name>A0A1B6EDI2_9HEMI</name>
<sequence>MDIKPGKILDVKKYENLMNIWNCFVCKKCPVHPKKISKCLHVFCSACIFDLSKCPKCDCTFERSDISRCILTSNYVTLRENILKLATQSSHTDVISEVNSDEVKGNQNNVLELRHDEVESTNLDNKPADQQNKIDLKENKTQEVEIEDETLFFDKTHATTSYSRKNKLVKDFQAIQPEKNEIPNLYEKHYSPVIENNPRKANVKPKVNKLKLKKSNTKDLKQESTKENSFCVDSNKSKCENNVGLTTPKRPPVLTKEMLSSPRREQNKKGETPLHAAVVKANINRVKQLLQSGANPNVKDFAGWTPLTDAVAKSNIELVKLLLDNGAWVNTPAVLNTTALLEAVLNKNFEIVLLLLDHGADPNMRSSLGITPLSLAETLDAKIHQLLVERRTSFQPEHIVMPFCPEKIPIIFCDVPEDLKENILELCHDLNFKVRNTDFSQYDVTYILAKTDDKLNCPFSINILHGILAGINIVSVDWLKECHKQKHIIPIDDFEVQGTEHYPNTGVPKKSRLNTYRMMPRLFQGSHISLLEIGAWNNMPGLTKEEIIKLISNSGAVYQIRNPDPENIPTDEKIEMFHTDKTTCMEILSHIILYKPEFDLKKEPFLKYNMTHVKTLSTAWFFKCIQTFCICDPD</sequence>
<feature type="domain" description="BRCT" evidence="9">
    <location>
        <begin position="443"/>
        <end position="496"/>
    </location>
</feature>
<dbReference type="Gene3D" id="3.40.50.10190">
    <property type="entry name" value="BRCT domain"/>
    <property type="match status" value="2"/>
</dbReference>
<dbReference type="AlphaFoldDB" id="A0A1B6EDI2"/>
<dbReference type="PROSITE" id="PS50088">
    <property type="entry name" value="ANK_REPEAT"/>
    <property type="match status" value="3"/>
</dbReference>
<keyword evidence="2" id="KW-0677">Repeat</keyword>
<keyword evidence="3 7" id="KW-0863">Zinc-finger</keyword>
<organism evidence="11">
    <name type="scientific">Clastoptera arizonana</name>
    <name type="common">Arizona spittle bug</name>
    <dbReference type="NCBI Taxonomy" id="38151"/>
    <lineage>
        <taxon>Eukaryota</taxon>
        <taxon>Metazoa</taxon>
        <taxon>Ecdysozoa</taxon>
        <taxon>Arthropoda</taxon>
        <taxon>Hexapoda</taxon>
        <taxon>Insecta</taxon>
        <taxon>Pterygota</taxon>
        <taxon>Neoptera</taxon>
        <taxon>Paraneoptera</taxon>
        <taxon>Hemiptera</taxon>
        <taxon>Auchenorrhyncha</taxon>
        <taxon>Cercopoidea</taxon>
        <taxon>Clastopteridae</taxon>
        <taxon>Clastoptera</taxon>
    </lineage>
</organism>
<feature type="repeat" description="ANK" evidence="6">
    <location>
        <begin position="269"/>
        <end position="301"/>
    </location>
</feature>
<evidence type="ECO:0000256" key="7">
    <source>
        <dbReference type="PROSITE-ProRule" id="PRU00175"/>
    </source>
</evidence>
<evidence type="ECO:0000256" key="5">
    <source>
        <dbReference type="ARBA" id="ARBA00023043"/>
    </source>
</evidence>